<dbReference type="EMBL" id="FOXW01000001">
    <property type="protein sequence ID" value="SFQ03750.1"/>
    <property type="molecule type" value="Genomic_DNA"/>
</dbReference>
<keyword evidence="4" id="KW-1185">Reference proteome</keyword>
<feature type="compositionally biased region" description="Polar residues" evidence="1">
    <location>
        <begin position="425"/>
        <end position="437"/>
    </location>
</feature>
<evidence type="ECO:0000256" key="1">
    <source>
        <dbReference type="SAM" id="MobiDB-lite"/>
    </source>
</evidence>
<feature type="transmembrane region" description="Helical" evidence="2">
    <location>
        <begin position="125"/>
        <end position="144"/>
    </location>
</feature>
<feature type="transmembrane region" description="Helical" evidence="2">
    <location>
        <begin position="189"/>
        <end position="207"/>
    </location>
</feature>
<feature type="transmembrane region" description="Helical" evidence="2">
    <location>
        <begin position="283"/>
        <end position="304"/>
    </location>
</feature>
<keyword evidence="2" id="KW-1133">Transmembrane helix</keyword>
<evidence type="ECO:0000256" key="2">
    <source>
        <dbReference type="SAM" id="Phobius"/>
    </source>
</evidence>
<evidence type="ECO:0000313" key="4">
    <source>
        <dbReference type="Proteomes" id="UP000199136"/>
    </source>
</evidence>
<proteinExistence type="predicted"/>
<reference evidence="3 4" key="1">
    <citation type="submission" date="2016-10" db="EMBL/GenBank/DDBJ databases">
        <authorList>
            <person name="de Groot N.N."/>
        </authorList>
    </citation>
    <scope>NUCLEOTIDE SEQUENCE [LARGE SCALE GENOMIC DNA]</scope>
    <source>
        <strain evidence="3 4">DSM 20581</strain>
    </source>
</reference>
<dbReference type="NCBIfam" id="NF033912">
    <property type="entry name" value="msc"/>
    <property type="match status" value="1"/>
</dbReference>
<feature type="transmembrane region" description="Helical" evidence="2">
    <location>
        <begin position="219"/>
        <end position="247"/>
    </location>
</feature>
<feature type="transmembrane region" description="Helical" evidence="2">
    <location>
        <begin position="30"/>
        <end position="51"/>
    </location>
</feature>
<accession>A0A1I5V8J2</accession>
<dbReference type="InterPro" id="IPR008910">
    <property type="entry name" value="MSC_TM_helix"/>
</dbReference>
<name>A0A1I5V8J2_9LACT</name>
<dbReference type="PANTHER" id="PTHR30221">
    <property type="entry name" value="SMALL-CONDUCTANCE MECHANOSENSITIVE CHANNEL"/>
    <property type="match status" value="1"/>
</dbReference>
<dbReference type="AlphaFoldDB" id="A0A1I5V8J2"/>
<feature type="transmembrane region" description="Helical" evidence="2">
    <location>
        <begin position="352"/>
        <end position="370"/>
    </location>
</feature>
<dbReference type="PANTHER" id="PTHR30221:SF1">
    <property type="entry name" value="SMALL-CONDUCTANCE MECHANOSENSITIVE CHANNEL"/>
    <property type="match status" value="1"/>
</dbReference>
<evidence type="ECO:0000313" key="3">
    <source>
        <dbReference type="EMBL" id="SFQ03750.1"/>
    </source>
</evidence>
<feature type="region of interest" description="Disordered" evidence="1">
    <location>
        <begin position="416"/>
        <end position="437"/>
    </location>
</feature>
<dbReference type="GO" id="GO:0008381">
    <property type="term" value="F:mechanosensitive monoatomic ion channel activity"/>
    <property type="evidence" value="ECO:0007669"/>
    <property type="project" value="InterPro"/>
</dbReference>
<dbReference type="STRING" id="82801.SAMN04488506_0414"/>
<feature type="transmembrane region" description="Helical" evidence="2">
    <location>
        <begin position="90"/>
        <end position="113"/>
    </location>
</feature>
<sequence>MCTKYYKRGEIDMDNVSNTISSGFNSFVDFLPTLLGAIALVIVAWVLAVLIRKGVKQGLKMAGFNRHLVKWGVAQNEEQANTTVESIGNVLYYLVWLLFLPAILGMLGLTAVAQPISNMFDTALSFIPTLIGAIFILVIGYFVAKFAKNLVYNLALSLNLDKWMSKLSGSSDTPDATPTASQKNTLAKVLANLVFVVILIPIATAALDVLGIESISRPVIGVLNSILAAIPNILVAVILLGIGIFLAKFIGQLLADLLRGTGMNSLTKYLNTNGKMNLDLAKLTGQVVSVVIGIFFLVEALNVLNLEVLNTIGGAIIAYLPLVISALVILGLGIIGGTLLGNFISTSTKSEFFGEAVKYILIVFSIFMALDQLQFATNIVNTAFMFIMGGIAVAFAIAFGIGGRDVAKRTLEKAGNKVEKESNKTSDSSNDFTPPTM</sequence>
<feature type="transmembrane region" description="Helical" evidence="2">
    <location>
        <begin position="382"/>
        <end position="403"/>
    </location>
</feature>
<feature type="transmembrane region" description="Helical" evidence="2">
    <location>
        <begin position="316"/>
        <end position="340"/>
    </location>
</feature>
<dbReference type="Pfam" id="PF05552">
    <property type="entry name" value="MS_channel_1st_1"/>
    <property type="match status" value="3"/>
</dbReference>
<dbReference type="Gene3D" id="1.10.287.1260">
    <property type="match status" value="1"/>
</dbReference>
<dbReference type="Proteomes" id="UP000199136">
    <property type="component" value="Unassembled WGS sequence"/>
</dbReference>
<dbReference type="InterPro" id="IPR045275">
    <property type="entry name" value="MscS_archaea/bacteria_type"/>
</dbReference>
<keyword evidence="2" id="KW-0812">Transmembrane</keyword>
<keyword evidence="2" id="KW-0472">Membrane</keyword>
<organism evidence="3 4">
    <name type="scientific">Desemzia incerta</name>
    <dbReference type="NCBI Taxonomy" id="82801"/>
    <lineage>
        <taxon>Bacteria</taxon>
        <taxon>Bacillati</taxon>
        <taxon>Bacillota</taxon>
        <taxon>Bacilli</taxon>
        <taxon>Lactobacillales</taxon>
        <taxon>Carnobacteriaceae</taxon>
        <taxon>Desemzia</taxon>
    </lineage>
</organism>
<protein>
    <submittedName>
        <fullName evidence="3">Conserved TM helix</fullName>
    </submittedName>
</protein>
<gene>
    <name evidence="3" type="ORF">SAMN04488506_0414</name>
</gene>